<sequence>MVLGIPKLFFQFNESANDNGRDQYNSTDLDDNTIGEDTITSDGTKNTRSILRRRYGGRGMKKNTERNVTWSNTYDTYDENGGGVNSHTFETLDTFETRDDNDVDEYESHTFETWDTLETRDENEYERDRETENLIRNFNYLYPGETEMSYGQTETFDTLRSVSVSSEMDGTVEIQPLQSKPMRPVTPSPRSLNSPPPLPPQTMAPKSAERKEPRMGANFMRLLPPEQKNMNLACSSTLSEGTIEARKDRYEGLSRAESDDTYNWTTRRFKANQRQANTEATPTKTSDVFIPFQADHFPDNVIHILSSHSGSKSDDDITLDSIIDDIYDDTPTKQYDMNHIRAASDDESIVSLTKRNHNLSSLFESQKQADTIAGHIGLILPFFDKVKSDTESMAKDMMSKVTASQDRNSDSSDEKPQKNNMVDMKTLVESVVKSDVSNYASDENNNLPTNCGDAPSNDSDESYELSEYDAPIKGEVIRIQDLGTTKHGWARHKNALSTHNDDQMTVGAPDQNRSKINQGKRSLWGWKKKCKNTNSTPISDRFQPTLSPQEIVDDDDDLSCSGSCVTTESILSELKVIETTAMRMYQQLCASTSECVDTPPDYISALFSPDATELILECGEKEEREGTVEINKRGRKVRELLKKCIPKKKLSCGPVCGVSATWDPKNKDDAYSV</sequence>
<evidence type="ECO:0000256" key="1">
    <source>
        <dbReference type="SAM" id="MobiDB-lite"/>
    </source>
</evidence>
<evidence type="ECO:0000313" key="2">
    <source>
        <dbReference type="EMBL" id="KAL3759183.1"/>
    </source>
</evidence>
<feature type="compositionally biased region" description="Basic and acidic residues" evidence="1">
    <location>
        <begin position="407"/>
        <end position="417"/>
    </location>
</feature>
<evidence type="ECO:0000313" key="3">
    <source>
        <dbReference type="Proteomes" id="UP001530293"/>
    </source>
</evidence>
<name>A0ABD3M5F8_9STRA</name>
<keyword evidence="3" id="KW-1185">Reference proteome</keyword>
<feature type="region of interest" description="Disordered" evidence="1">
    <location>
        <begin position="394"/>
        <end position="423"/>
    </location>
</feature>
<dbReference type="EMBL" id="JALLBG020000211">
    <property type="protein sequence ID" value="KAL3759183.1"/>
    <property type="molecule type" value="Genomic_DNA"/>
</dbReference>
<feature type="compositionally biased region" description="Polar residues" evidence="1">
    <location>
        <begin position="438"/>
        <end position="449"/>
    </location>
</feature>
<feature type="region of interest" description="Disordered" evidence="1">
    <location>
        <begin position="438"/>
        <end position="462"/>
    </location>
</feature>
<dbReference type="Proteomes" id="UP001530293">
    <property type="component" value="Unassembled WGS sequence"/>
</dbReference>
<accession>A0ABD3M5F8</accession>
<gene>
    <name evidence="2" type="ORF">ACHAWU_001201</name>
</gene>
<proteinExistence type="predicted"/>
<organism evidence="2 3">
    <name type="scientific">Discostella pseudostelligera</name>
    <dbReference type="NCBI Taxonomy" id="259834"/>
    <lineage>
        <taxon>Eukaryota</taxon>
        <taxon>Sar</taxon>
        <taxon>Stramenopiles</taxon>
        <taxon>Ochrophyta</taxon>
        <taxon>Bacillariophyta</taxon>
        <taxon>Coscinodiscophyceae</taxon>
        <taxon>Thalassiosirophycidae</taxon>
        <taxon>Stephanodiscales</taxon>
        <taxon>Stephanodiscaceae</taxon>
        <taxon>Discostella</taxon>
    </lineage>
</organism>
<protein>
    <submittedName>
        <fullName evidence="2">Uncharacterized protein</fullName>
    </submittedName>
</protein>
<feature type="region of interest" description="Disordered" evidence="1">
    <location>
        <begin position="15"/>
        <end position="46"/>
    </location>
</feature>
<feature type="region of interest" description="Disordered" evidence="1">
    <location>
        <begin position="167"/>
        <end position="211"/>
    </location>
</feature>
<reference evidence="2 3" key="1">
    <citation type="submission" date="2024-10" db="EMBL/GenBank/DDBJ databases">
        <title>Updated reference genomes for cyclostephanoid diatoms.</title>
        <authorList>
            <person name="Roberts W.R."/>
            <person name="Alverson A.J."/>
        </authorList>
    </citation>
    <scope>NUCLEOTIDE SEQUENCE [LARGE SCALE GENOMIC DNA]</scope>
    <source>
        <strain evidence="2 3">AJA232-27</strain>
    </source>
</reference>
<dbReference type="AlphaFoldDB" id="A0ABD3M5F8"/>
<comment type="caution">
    <text evidence="2">The sequence shown here is derived from an EMBL/GenBank/DDBJ whole genome shotgun (WGS) entry which is preliminary data.</text>
</comment>
<feature type="compositionally biased region" description="Polar residues" evidence="1">
    <location>
        <begin position="15"/>
        <end position="27"/>
    </location>
</feature>